<keyword evidence="2" id="KW-0808">Transferase</keyword>
<dbReference type="InterPro" id="IPR052700">
    <property type="entry name" value="Carb_kinase_PfkB-like"/>
</dbReference>
<reference evidence="5 6" key="1">
    <citation type="submission" date="2020-05" db="EMBL/GenBank/DDBJ databases">
        <title>Hymenobacter terrestris sp. nov. and Hymenobacter lapidiphilus sp. nov., isolated from regoliths in Antarctica.</title>
        <authorList>
            <person name="Sedlacek I."/>
            <person name="Pantucek R."/>
            <person name="Zeman M."/>
            <person name="Holochova P."/>
            <person name="Kralova S."/>
            <person name="Stankova E."/>
            <person name="Sedo O."/>
            <person name="Micenkova L."/>
            <person name="Svec P."/>
            <person name="Gupta V."/>
            <person name="Sood U."/>
            <person name="Korpole U.S."/>
            <person name="Lal R."/>
        </authorList>
    </citation>
    <scope>NUCLEOTIDE SEQUENCE [LARGE SCALE GENOMIC DNA]</scope>
    <source>
        <strain evidence="5 6">P5342</strain>
    </source>
</reference>
<dbReference type="Gene3D" id="3.40.1190.20">
    <property type="match status" value="1"/>
</dbReference>
<protein>
    <submittedName>
        <fullName evidence="5">Sugar kinase</fullName>
    </submittedName>
</protein>
<dbReference type="PANTHER" id="PTHR43320:SF2">
    <property type="entry name" value="2-DEHYDRO-3-DEOXYGLUCONOKINASE_2-DEHYDRO-3-DEOXYGALACTONOKINASE"/>
    <property type="match status" value="1"/>
</dbReference>
<dbReference type="SUPFAM" id="SSF53613">
    <property type="entry name" value="Ribokinase-like"/>
    <property type="match status" value="1"/>
</dbReference>
<gene>
    <name evidence="5" type="ORF">HW554_11575</name>
</gene>
<evidence type="ECO:0000256" key="2">
    <source>
        <dbReference type="ARBA" id="ARBA00022679"/>
    </source>
</evidence>
<evidence type="ECO:0000256" key="3">
    <source>
        <dbReference type="ARBA" id="ARBA00022777"/>
    </source>
</evidence>
<keyword evidence="6" id="KW-1185">Reference proteome</keyword>
<feature type="domain" description="Carbohydrate kinase PfkB" evidence="4">
    <location>
        <begin position="14"/>
        <end position="326"/>
    </location>
</feature>
<dbReference type="InterPro" id="IPR011611">
    <property type="entry name" value="PfkB_dom"/>
</dbReference>
<dbReference type="RefSeq" id="WP_176908749.1">
    <property type="nucleotide sequence ID" value="NZ_JABKAU010000019.1"/>
</dbReference>
<accession>A0A7Y7PPY4</accession>
<dbReference type="CDD" id="cd01166">
    <property type="entry name" value="KdgK"/>
    <property type="match status" value="1"/>
</dbReference>
<keyword evidence="3 5" id="KW-0418">Kinase</keyword>
<dbReference type="AlphaFoldDB" id="A0A7Y7PPY4"/>
<dbReference type="PANTHER" id="PTHR43320">
    <property type="entry name" value="SUGAR KINASE"/>
    <property type="match status" value="1"/>
</dbReference>
<organism evidence="5 6">
    <name type="scientific">Hymenobacter lapidiphilus</name>
    <dbReference type="NCBI Taxonomy" id="2608003"/>
    <lineage>
        <taxon>Bacteria</taxon>
        <taxon>Pseudomonadati</taxon>
        <taxon>Bacteroidota</taxon>
        <taxon>Cytophagia</taxon>
        <taxon>Cytophagales</taxon>
        <taxon>Hymenobacteraceae</taxon>
        <taxon>Hymenobacter</taxon>
    </lineage>
</organism>
<comment type="caution">
    <text evidence="5">The sequence shown here is derived from an EMBL/GenBank/DDBJ whole genome shotgun (WGS) entry which is preliminary data.</text>
</comment>
<evidence type="ECO:0000256" key="1">
    <source>
        <dbReference type="ARBA" id="ARBA00010688"/>
    </source>
</evidence>
<dbReference type="GO" id="GO:0016301">
    <property type="term" value="F:kinase activity"/>
    <property type="evidence" value="ECO:0007669"/>
    <property type="project" value="UniProtKB-KW"/>
</dbReference>
<proteinExistence type="inferred from homology"/>
<dbReference type="Proteomes" id="UP000565521">
    <property type="component" value="Unassembled WGS sequence"/>
</dbReference>
<evidence type="ECO:0000313" key="6">
    <source>
        <dbReference type="Proteomes" id="UP000565521"/>
    </source>
</evidence>
<comment type="similarity">
    <text evidence="1">Belongs to the carbohydrate kinase PfkB family.</text>
</comment>
<name>A0A7Y7PPY4_9BACT</name>
<dbReference type="Pfam" id="PF00294">
    <property type="entry name" value="PfkB"/>
    <property type="match status" value="1"/>
</dbReference>
<sequence length="347" mass="36744">MSSATPVSGRAGGVVTFGEIMLRLSPPGHQRLSQATSLEATYGGGEANVAAGLAGLGLPATHVTCFPDNPLGHAAARHFRQYGVGLAGTVFRGERLGLYYLETGASLRASQVVYDRAHSAFASLQPEWFAWNEILHDAQWLHWTGITPAISAGAAQATREAIAAARAQGLTVSADVNYRRNLWQYGAKAQDIMPELVAGCDIIVCSEGDAVDLFGIEPEAGTGNGFASVAAQLLQRFPQLKQVLATKRKTQSASHERIKGMLFDAEQGYLQTPYYDLTPVVDRIGGGDAFLAGFLYGCLQNHSAADALAFATAASALKHTIPGDINLITPAEVEHILAGNVSGRLLR</sequence>
<evidence type="ECO:0000313" key="5">
    <source>
        <dbReference type="EMBL" id="NVO31853.1"/>
    </source>
</evidence>
<dbReference type="InterPro" id="IPR029056">
    <property type="entry name" value="Ribokinase-like"/>
</dbReference>
<evidence type="ECO:0000259" key="4">
    <source>
        <dbReference type="Pfam" id="PF00294"/>
    </source>
</evidence>
<dbReference type="EMBL" id="JABKAU010000019">
    <property type="protein sequence ID" value="NVO31853.1"/>
    <property type="molecule type" value="Genomic_DNA"/>
</dbReference>